<reference evidence="4" key="1">
    <citation type="submission" date="2020-04" db="EMBL/GenBank/DDBJ databases">
        <authorList>
            <person name="Zhang T."/>
        </authorList>
    </citation>
    <scope>NUCLEOTIDE SEQUENCE</scope>
    <source>
        <strain evidence="4">HKST-UBA02</strain>
    </source>
</reference>
<evidence type="ECO:0000256" key="2">
    <source>
        <dbReference type="ARBA" id="ARBA00023274"/>
    </source>
</evidence>
<accession>A0A956NCV3</accession>
<dbReference type="Pfam" id="PF01197">
    <property type="entry name" value="Ribosomal_L31"/>
    <property type="match status" value="1"/>
</dbReference>
<evidence type="ECO:0000313" key="5">
    <source>
        <dbReference type="Proteomes" id="UP000739538"/>
    </source>
</evidence>
<dbReference type="GO" id="GO:0006412">
    <property type="term" value="P:translation"/>
    <property type="evidence" value="ECO:0007669"/>
    <property type="project" value="InterPro"/>
</dbReference>
<gene>
    <name evidence="4" type="primary">rpmE</name>
    <name evidence="4" type="ORF">KDA27_13680</name>
</gene>
<dbReference type="Gene3D" id="4.10.80.400">
    <property type="match status" value="1"/>
</dbReference>
<evidence type="ECO:0000256" key="3">
    <source>
        <dbReference type="RuleBase" id="RU000564"/>
    </source>
</evidence>
<comment type="caution">
    <text evidence="4">The sequence shown here is derived from an EMBL/GenBank/DDBJ whole genome shotgun (WGS) entry which is preliminary data.</text>
</comment>
<dbReference type="GO" id="GO:0003735">
    <property type="term" value="F:structural constituent of ribosome"/>
    <property type="evidence" value="ECO:0007669"/>
    <property type="project" value="InterPro"/>
</dbReference>
<dbReference type="Proteomes" id="UP000739538">
    <property type="component" value="Unassembled WGS sequence"/>
</dbReference>
<sequence length="71" mass="7876">MSWGSSQPEYFDITVRCACGNSFRTRSTVRSDFRVEICSSCHPSGRALRPAAPFVHEGARATEAVRITAQR</sequence>
<evidence type="ECO:0000256" key="1">
    <source>
        <dbReference type="ARBA" id="ARBA00022980"/>
    </source>
</evidence>
<name>A0A956NCV3_UNCEI</name>
<dbReference type="EMBL" id="JAGQHS010000069">
    <property type="protein sequence ID" value="MCA9756849.1"/>
    <property type="molecule type" value="Genomic_DNA"/>
</dbReference>
<keyword evidence="2 3" id="KW-0687">Ribonucleoprotein</keyword>
<keyword evidence="1 3" id="KW-0689">Ribosomal protein</keyword>
<reference evidence="4" key="2">
    <citation type="journal article" date="2021" name="Microbiome">
        <title>Successional dynamics and alternative stable states in a saline activated sludge microbial community over 9 years.</title>
        <authorList>
            <person name="Wang Y."/>
            <person name="Ye J."/>
            <person name="Ju F."/>
            <person name="Liu L."/>
            <person name="Boyd J.A."/>
            <person name="Deng Y."/>
            <person name="Parks D.H."/>
            <person name="Jiang X."/>
            <person name="Yin X."/>
            <person name="Woodcroft B.J."/>
            <person name="Tyson G.W."/>
            <person name="Hugenholtz P."/>
            <person name="Polz M.F."/>
            <person name="Zhang T."/>
        </authorList>
    </citation>
    <scope>NUCLEOTIDE SEQUENCE</scope>
    <source>
        <strain evidence="4">HKST-UBA02</strain>
    </source>
</reference>
<protein>
    <recommendedName>
        <fullName evidence="3">50S ribosomal protein L31</fullName>
    </recommendedName>
</protein>
<proteinExistence type="inferred from homology"/>
<dbReference type="InterPro" id="IPR002150">
    <property type="entry name" value="Ribosomal_bL31"/>
</dbReference>
<dbReference type="InterPro" id="IPR034704">
    <property type="entry name" value="Ribosomal_bL28/bL31-like_sf"/>
</dbReference>
<dbReference type="GO" id="GO:0005840">
    <property type="term" value="C:ribosome"/>
    <property type="evidence" value="ECO:0007669"/>
    <property type="project" value="UniProtKB-KW"/>
</dbReference>
<dbReference type="GO" id="GO:1990904">
    <property type="term" value="C:ribonucleoprotein complex"/>
    <property type="evidence" value="ECO:0007669"/>
    <property type="project" value="UniProtKB-KW"/>
</dbReference>
<dbReference type="AlphaFoldDB" id="A0A956NCV3"/>
<comment type="similarity">
    <text evidence="3">Belongs to the bacterial ribosomal protein bL31 family.</text>
</comment>
<organism evidence="4 5">
    <name type="scientific">Eiseniibacteriota bacterium</name>
    <dbReference type="NCBI Taxonomy" id="2212470"/>
    <lineage>
        <taxon>Bacteria</taxon>
        <taxon>Candidatus Eiseniibacteriota</taxon>
    </lineage>
</organism>
<dbReference type="NCBIfam" id="TIGR00105">
    <property type="entry name" value="L31"/>
    <property type="match status" value="1"/>
</dbReference>
<evidence type="ECO:0000313" key="4">
    <source>
        <dbReference type="EMBL" id="MCA9756849.1"/>
    </source>
</evidence>
<dbReference type="SUPFAM" id="SSF143800">
    <property type="entry name" value="L28p-like"/>
    <property type="match status" value="1"/>
</dbReference>